<proteinExistence type="predicted"/>
<feature type="compositionally biased region" description="Polar residues" evidence="1">
    <location>
        <begin position="271"/>
        <end position="299"/>
    </location>
</feature>
<accession>A0A9P9WDJ0</accession>
<feature type="compositionally biased region" description="Polar residues" evidence="1">
    <location>
        <begin position="224"/>
        <end position="234"/>
    </location>
</feature>
<dbReference type="AlphaFoldDB" id="A0A9P9WDJ0"/>
<evidence type="ECO:0000313" key="2">
    <source>
        <dbReference type="EMBL" id="KAI1858162.1"/>
    </source>
</evidence>
<dbReference type="EMBL" id="JAFIMR010000037">
    <property type="protein sequence ID" value="KAI1858162.1"/>
    <property type="molecule type" value="Genomic_DNA"/>
</dbReference>
<gene>
    <name evidence="2" type="ORF">JX265_010830</name>
</gene>
<feature type="compositionally biased region" description="Basic and acidic residues" evidence="1">
    <location>
        <begin position="176"/>
        <end position="186"/>
    </location>
</feature>
<organism evidence="2 3">
    <name type="scientific">Neoarthrinium moseri</name>
    <dbReference type="NCBI Taxonomy" id="1658444"/>
    <lineage>
        <taxon>Eukaryota</taxon>
        <taxon>Fungi</taxon>
        <taxon>Dikarya</taxon>
        <taxon>Ascomycota</taxon>
        <taxon>Pezizomycotina</taxon>
        <taxon>Sordariomycetes</taxon>
        <taxon>Xylariomycetidae</taxon>
        <taxon>Amphisphaeriales</taxon>
        <taxon>Apiosporaceae</taxon>
        <taxon>Neoarthrinium</taxon>
    </lineage>
</organism>
<evidence type="ECO:0000313" key="3">
    <source>
        <dbReference type="Proteomes" id="UP000829685"/>
    </source>
</evidence>
<evidence type="ECO:0000256" key="1">
    <source>
        <dbReference type="SAM" id="MobiDB-lite"/>
    </source>
</evidence>
<reference evidence="2" key="1">
    <citation type="submission" date="2021-03" db="EMBL/GenBank/DDBJ databases">
        <title>Revisited historic fungal species revealed as producer of novel bioactive compounds through whole genome sequencing and comparative genomics.</title>
        <authorList>
            <person name="Vignolle G.A."/>
            <person name="Hochenegger N."/>
            <person name="Mach R.L."/>
            <person name="Mach-Aigner A.R."/>
            <person name="Javad Rahimi M."/>
            <person name="Salim K.A."/>
            <person name="Chan C.M."/>
            <person name="Lim L.B.L."/>
            <person name="Cai F."/>
            <person name="Druzhinina I.S."/>
            <person name="U'Ren J.M."/>
            <person name="Derntl C."/>
        </authorList>
    </citation>
    <scope>NUCLEOTIDE SEQUENCE</scope>
    <source>
        <strain evidence="2">TUCIM 5799</strain>
    </source>
</reference>
<name>A0A9P9WDJ0_9PEZI</name>
<feature type="region of interest" description="Disordered" evidence="1">
    <location>
        <begin position="598"/>
        <end position="618"/>
    </location>
</feature>
<feature type="compositionally biased region" description="Basic residues" evidence="1">
    <location>
        <begin position="1"/>
        <end position="11"/>
    </location>
</feature>
<dbReference type="Proteomes" id="UP000829685">
    <property type="component" value="Unassembled WGS sequence"/>
</dbReference>
<sequence length="722" mass="79093">METSAPKRRKTSPTSNVPVSSGSDSHSSDRASTRSTSTRPPPRARRASFASPTKASLARSNPDILERRNASRAASQTGAPTDEQPASAESNDNGNGEGDGDGDEDEDENEDEELTAQLEGASEHRPTSDPVEPEPGPGPEITEPRSPIQRPMGGMGARPRRSLNKPSPRPLPPPSAHEEELLDPFKGRVLRRSPPRGVLPAHEPEEPELPPTPTQKGISDPAAASTSPLGIHNTPSKRPRRSRALADKLRSGSSPLKQPPLRPLDLAKGKPSSSQTLAQTSRTTSKGAEKATSGTQQQSQHRKQQEVSLETPHLGRGLKEPDPFAEKKALRDSLQVEVAQLVADLDVARRENDRLHSLQEVRRSPVPQEPQDKDALFDLLRRHALPPEKERPPEPSQLWLEAALDPMAFLPFGNPTASLPNPFQRPEKAPEDQPEPTSHHPVSLTADEELPYLQLFTPLTFTSSTTLLPHNPEADGDGEEHAPIIQRHSMSVSSSPRGLFAARIDMLVNTRTLTISDLSVPKLDPAAATELGPFVRKILDTDAAPVSALRRNVSVLTWAMAEWTRLASKRARFWCLVNRELGTREGILESVRDMRRARKRRRRVESEPEESGDEGEREKRGFRRADFLPFLGRTSLDLDLGRNGQGDQGLGLRVEWKIGFDWTGEGNSTIGVLVQAPGKWHSRDDRGSLVGMPELFNRLVQDGGEPLDALKTVVALLVGEGK</sequence>
<keyword evidence="3" id="KW-1185">Reference proteome</keyword>
<feature type="region of interest" description="Disordered" evidence="1">
    <location>
        <begin position="1"/>
        <end position="324"/>
    </location>
</feature>
<feature type="compositionally biased region" description="Acidic residues" evidence="1">
    <location>
        <begin position="98"/>
        <end position="114"/>
    </location>
</feature>
<protein>
    <submittedName>
        <fullName evidence="2">Uncharacterized protein</fullName>
    </submittedName>
</protein>
<feature type="region of interest" description="Disordered" evidence="1">
    <location>
        <begin position="413"/>
        <end position="442"/>
    </location>
</feature>
<comment type="caution">
    <text evidence="2">The sequence shown here is derived from an EMBL/GenBank/DDBJ whole genome shotgun (WGS) entry which is preliminary data.</text>
</comment>